<protein>
    <submittedName>
        <fullName evidence="2">Uncharacterized protein</fullName>
    </submittedName>
</protein>
<keyword evidence="1" id="KW-1133">Transmembrane helix</keyword>
<dbReference type="Proteomes" id="UP000621307">
    <property type="component" value="Unassembled WGS sequence"/>
</dbReference>
<dbReference type="RefSeq" id="WP_190566010.1">
    <property type="nucleotide sequence ID" value="NZ_JACJQL010000004.1"/>
</dbReference>
<feature type="transmembrane region" description="Helical" evidence="1">
    <location>
        <begin position="34"/>
        <end position="55"/>
    </location>
</feature>
<accession>A0ABR8B9Z6</accession>
<name>A0ABR8B9Z6_9NOSO</name>
<evidence type="ECO:0000256" key="1">
    <source>
        <dbReference type="SAM" id="Phobius"/>
    </source>
</evidence>
<keyword evidence="3" id="KW-1185">Reference proteome</keyword>
<gene>
    <name evidence="2" type="ORF">H6G14_04915</name>
</gene>
<evidence type="ECO:0000313" key="3">
    <source>
        <dbReference type="Proteomes" id="UP000621307"/>
    </source>
</evidence>
<keyword evidence="1" id="KW-0812">Transmembrane</keyword>
<dbReference type="EMBL" id="JACJQL010000004">
    <property type="protein sequence ID" value="MBD2250651.1"/>
    <property type="molecule type" value="Genomic_DNA"/>
</dbReference>
<feature type="transmembrane region" description="Helical" evidence="1">
    <location>
        <begin position="6"/>
        <end position="27"/>
    </location>
</feature>
<organism evidence="2 3">
    <name type="scientific">Nostoc parmelioides FACHB-3921</name>
    <dbReference type="NCBI Taxonomy" id="2692909"/>
    <lineage>
        <taxon>Bacteria</taxon>
        <taxon>Bacillati</taxon>
        <taxon>Cyanobacteriota</taxon>
        <taxon>Cyanophyceae</taxon>
        <taxon>Nostocales</taxon>
        <taxon>Nostocaceae</taxon>
        <taxon>Nostoc</taxon>
    </lineage>
</organism>
<sequence>MTANVIRALTPIVLAAIGGAIGFIVLLNSGDKDSVKVTAGMGLAGTAIAAAAGLAQPNKNPNKPEETQES</sequence>
<evidence type="ECO:0000313" key="2">
    <source>
        <dbReference type="EMBL" id="MBD2250651.1"/>
    </source>
</evidence>
<reference evidence="2 3" key="1">
    <citation type="journal article" date="2020" name="ISME J.">
        <title>Comparative genomics reveals insights into cyanobacterial evolution and habitat adaptation.</title>
        <authorList>
            <person name="Chen M.Y."/>
            <person name="Teng W.K."/>
            <person name="Zhao L."/>
            <person name="Hu C.X."/>
            <person name="Zhou Y.K."/>
            <person name="Han B.P."/>
            <person name="Song L.R."/>
            <person name="Shu W.S."/>
        </authorList>
    </citation>
    <scope>NUCLEOTIDE SEQUENCE [LARGE SCALE GENOMIC DNA]</scope>
    <source>
        <strain evidence="2 3">FACHB-3921</strain>
    </source>
</reference>
<proteinExistence type="predicted"/>
<comment type="caution">
    <text evidence="2">The sequence shown here is derived from an EMBL/GenBank/DDBJ whole genome shotgun (WGS) entry which is preliminary data.</text>
</comment>
<keyword evidence="1" id="KW-0472">Membrane</keyword>